<dbReference type="InterPro" id="IPR020350">
    <property type="entry name" value="Chemokine-like_TAFA"/>
</dbReference>
<dbReference type="AlphaFoldDB" id="A0A452UXQ8"/>
<evidence type="ECO:0000256" key="2">
    <source>
        <dbReference type="ARBA" id="ARBA00022729"/>
    </source>
</evidence>
<feature type="region of interest" description="Disordered" evidence="3">
    <location>
        <begin position="211"/>
        <end position="233"/>
    </location>
</feature>
<dbReference type="PANTHER" id="PTHR31878:SF0">
    <property type="entry name" value="CHEMOKINE-LIKE PROTEIN TAFA-5"/>
    <property type="match status" value="1"/>
</dbReference>
<dbReference type="GO" id="GO:0048018">
    <property type="term" value="F:receptor ligand activity"/>
    <property type="evidence" value="ECO:0007669"/>
    <property type="project" value="TreeGrafter"/>
</dbReference>
<evidence type="ECO:0000313" key="4">
    <source>
        <dbReference type="Ensembl" id="ENSUMAP00000025929"/>
    </source>
</evidence>
<dbReference type="GO" id="GO:0005615">
    <property type="term" value="C:extracellular space"/>
    <property type="evidence" value="ECO:0007669"/>
    <property type="project" value="TreeGrafter"/>
</dbReference>
<protein>
    <recommendedName>
        <fullName evidence="5">Protein FAM19A5</fullName>
    </recommendedName>
</protein>
<evidence type="ECO:0008006" key="5">
    <source>
        <dbReference type="Google" id="ProtNLM"/>
    </source>
</evidence>
<organism evidence="4">
    <name type="scientific">Ursus maritimus</name>
    <name type="common">Polar bear</name>
    <name type="synonym">Thalarctos maritimus</name>
    <dbReference type="NCBI Taxonomy" id="29073"/>
    <lineage>
        <taxon>Eukaryota</taxon>
        <taxon>Metazoa</taxon>
        <taxon>Chordata</taxon>
        <taxon>Craniata</taxon>
        <taxon>Vertebrata</taxon>
        <taxon>Euteleostomi</taxon>
        <taxon>Mammalia</taxon>
        <taxon>Eutheria</taxon>
        <taxon>Laurasiatheria</taxon>
        <taxon>Carnivora</taxon>
        <taxon>Caniformia</taxon>
        <taxon>Ursidae</taxon>
        <taxon>Ursus</taxon>
    </lineage>
</organism>
<keyword evidence="2" id="KW-0732">Signal</keyword>
<evidence type="ECO:0000256" key="1">
    <source>
        <dbReference type="ARBA" id="ARBA00006101"/>
    </source>
</evidence>
<comment type="similarity">
    <text evidence="1">Belongs to the TAFA family.</text>
</comment>
<proteinExistence type="inferred from homology"/>
<dbReference type="GO" id="GO:0007186">
    <property type="term" value="P:G protein-coupled receptor signaling pathway"/>
    <property type="evidence" value="ECO:0007669"/>
    <property type="project" value="TreeGrafter"/>
</dbReference>
<dbReference type="Pfam" id="PF12020">
    <property type="entry name" value="TAFA"/>
    <property type="match status" value="1"/>
</dbReference>
<sequence>MLCRLLASPRPSLAQNPRGRLTDRAYPASSGLGLEPHVAPHRFRLGGRVPLSLPGPLGLESPSRPHWSLHFCLSPACEGGFAPWTYTGRGVALWGPAGADSRTCVCASLAGQLAAGTCEIVTLDRDSSQPRRTSARQTARCACRKGQIAGTTRARPACVDARIIKTKQWCDMLPCLEGEGCDLLINRSGWTCTQPASVGRPTTSVLELGFPGHSLPPNLTSQEQAQRDGTAAAARERLCPPVPGAQPGEV</sequence>
<reference evidence="4" key="1">
    <citation type="submission" date="2019-03" db="UniProtKB">
        <authorList>
            <consortium name="Ensembl"/>
        </authorList>
    </citation>
    <scope>IDENTIFICATION</scope>
</reference>
<name>A0A452UXQ8_URSMA</name>
<dbReference type="GeneTree" id="ENSGT00940000160682"/>
<accession>A0A452UXQ8</accession>
<dbReference type="InterPro" id="IPR040329">
    <property type="entry name" value="TAFA-5"/>
</dbReference>
<evidence type="ECO:0000256" key="3">
    <source>
        <dbReference type="SAM" id="MobiDB-lite"/>
    </source>
</evidence>
<dbReference type="PANTHER" id="PTHR31878">
    <property type="entry name" value="CHEMOKINE-LIKE PROTEIN TAFA-5-RELATED"/>
    <property type="match status" value="1"/>
</dbReference>
<dbReference type="Ensembl" id="ENSUMAT00000030704.1">
    <property type="protein sequence ID" value="ENSUMAP00000025929.1"/>
    <property type="gene ID" value="ENSUMAG00000018901.1"/>
</dbReference>
<dbReference type="GO" id="GO:0001664">
    <property type="term" value="F:G protein-coupled receptor binding"/>
    <property type="evidence" value="ECO:0007669"/>
    <property type="project" value="TreeGrafter"/>
</dbReference>